<comment type="caution">
    <text evidence="1">The sequence shown here is derived from an EMBL/GenBank/DDBJ whole genome shotgun (WGS) entry which is preliminary data.</text>
</comment>
<proteinExistence type="predicted"/>
<dbReference type="AlphaFoldDB" id="A0AAW7IIC0"/>
<sequence>MFLEQNKKDFTDFINYFLTQYCRFVILVFSFTKSMKADPEEEKKVRIQAERYLVKNFEDKTEIYDVLYNNMGNCNYFEYATKVKHKKYGTKFLVYFNDETGEMEDTFLSEK</sequence>
<dbReference type="RefSeq" id="WP_061463158.1">
    <property type="nucleotide sequence ID" value="NZ_CP011008.1"/>
</dbReference>
<reference evidence="1" key="1">
    <citation type="submission" date="2023-06" db="EMBL/GenBank/DDBJ databases">
        <title>Comparative genomics of Bacillaceae isolates and their secondary metabolite potential.</title>
        <authorList>
            <person name="Song L."/>
            <person name="Nielsen L.J."/>
            <person name="Mohite O."/>
            <person name="Xu X."/>
            <person name="Weber T."/>
            <person name="Kovacs A.T."/>
        </authorList>
    </citation>
    <scope>NUCLEOTIDE SEQUENCE</scope>
    <source>
        <strain evidence="1">D8_B_37</strain>
    </source>
</reference>
<dbReference type="Proteomes" id="UP001234602">
    <property type="component" value="Unassembled WGS sequence"/>
</dbReference>
<organism evidence="1 2">
    <name type="scientific">Peribacillus simplex</name>
    <dbReference type="NCBI Taxonomy" id="1478"/>
    <lineage>
        <taxon>Bacteria</taxon>
        <taxon>Bacillati</taxon>
        <taxon>Bacillota</taxon>
        <taxon>Bacilli</taxon>
        <taxon>Bacillales</taxon>
        <taxon>Bacillaceae</taxon>
        <taxon>Peribacillus</taxon>
    </lineage>
</organism>
<evidence type="ECO:0000313" key="1">
    <source>
        <dbReference type="EMBL" id="MDM5453742.1"/>
    </source>
</evidence>
<accession>A0AAW7IIC0</accession>
<gene>
    <name evidence="1" type="ORF">QUF89_16445</name>
</gene>
<dbReference type="EMBL" id="JAUCEY010000008">
    <property type="protein sequence ID" value="MDM5453742.1"/>
    <property type="molecule type" value="Genomic_DNA"/>
</dbReference>
<protein>
    <submittedName>
        <fullName evidence="1">Uncharacterized protein</fullName>
    </submittedName>
</protein>
<evidence type="ECO:0000313" key="2">
    <source>
        <dbReference type="Proteomes" id="UP001234602"/>
    </source>
</evidence>
<name>A0AAW7IIC0_9BACI</name>